<sequence length="169" mass="18820">MKISAFLAGALLCLPLTQALAQSDFSTVEERMTGQEFRETGLYKLTDEELAALNRWIAQRSLAEGQSLSPAAAGGPAVTESGEVVDRRGLRDDSDERPIESRIVGSFSGWDGDTEFVLENGMVWEQTDGQRFNMSTMENPRVTIEPGFMGSWRLQVEGYNARVQVRRIR</sequence>
<proteinExistence type="predicted"/>
<dbReference type="EMBL" id="CP012154">
    <property type="protein sequence ID" value="AKS43064.1"/>
    <property type="molecule type" value="Genomic_DNA"/>
</dbReference>
<evidence type="ECO:0000313" key="4">
    <source>
        <dbReference type="Proteomes" id="UP000066624"/>
    </source>
</evidence>
<evidence type="ECO:0000256" key="2">
    <source>
        <dbReference type="SAM" id="SignalP"/>
    </source>
</evidence>
<dbReference type="AlphaFoldDB" id="A0A0K0XZF2"/>
<dbReference type="Proteomes" id="UP000066624">
    <property type="component" value="Chromosome"/>
</dbReference>
<evidence type="ECO:0000313" key="3">
    <source>
        <dbReference type="EMBL" id="AKS43064.1"/>
    </source>
</evidence>
<evidence type="ECO:0000256" key="1">
    <source>
        <dbReference type="SAM" id="MobiDB-lite"/>
    </source>
</evidence>
<reference evidence="4" key="1">
    <citation type="submission" date="2015-07" db="EMBL/GenBank/DDBJ databases">
        <authorList>
            <person name="Kim K.M."/>
        </authorList>
    </citation>
    <scope>NUCLEOTIDE SEQUENCE [LARGE SCALE GENOMIC DNA]</scope>
    <source>
        <strain evidence="4">KCTC 42284</strain>
    </source>
</reference>
<dbReference type="KEGG" id="wma:WM2015_2706"/>
<feature type="region of interest" description="Disordered" evidence="1">
    <location>
        <begin position="68"/>
        <end position="95"/>
    </location>
</feature>
<protein>
    <submittedName>
        <fullName evidence="3">Uncharacterized protein</fullName>
    </submittedName>
</protein>
<organism evidence="3 4">
    <name type="scientific">Wenzhouxiangella marina</name>
    <dbReference type="NCBI Taxonomy" id="1579979"/>
    <lineage>
        <taxon>Bacteria</taxon>
        <taxon>Pseudomonadati</taxon>
        <taxon>Pseudomonadota</taxon>
        <taxon>Gammaproteobacteria</taxon>
        <taxon>Chromatiales</taxon>
        <taxon>Wenzhouxiangellaceae</taxon>
        <taxon>Wenzhouxiangella</taxon>
    </lineage>
</organism>
<dbReference type="OrthoDB" id="5966441at2"/>
<accession>A0A0K0XZF2</accession>
<dbReference type="RefSeq" id="WP_049726574.1">
    <property type="nucleotide sequence ID" value="NZ_CP012154.1"/>
</dbReference>
<feature type="compositionally biased region" description="Basic and acidic residues" evidence="1">
    <location>
        <begin position="84"/>
        <end position="95"/>
    </location>
</feature>
<feature type="chain" id="PRO_5043489665" evidence="2">
    <location>
        <begin position="22"/>
        <end position="169"/>
    </location>
</feature>
<keyword evidence="2" id="KW-0732">Signal</keyword>
<keyword evidence="4" id="KW-1185">Reference proteome</keyword>
<name>A0A0K0XZF2_9GAMM</name>
<gene>
    <name evidence="3" type="ORF">WM2015_2706</name>
</gene>
<feature type="signal peptide" evidence="2">
    <location>
        <begin position="1"/>
        <end position="21"/>
    </location>
</feature>